<dbReference type="OrthoDB" id="7301144at2"/>
<dbReference type="FunFam" id="3.40.50.720:FF:000084">
    <property type="entry name" value="Short-chain dehydrogenase reductase"/>
    <property type="match status" value="1"/>
</dbReference>
<evidence type="ECO:0000313" key="3">
    <source>
        <dbReference type="Proteomes" id="UP000192708"/>
    </source>
</evidence>
<reference evidence="2 3" key="1">
    <citation type="submission" date="2017-04" db="EMBL/GenBank/DDBJ databases">
        <authorList>
            <person name="Afonso C.L."/>
            <person name="Miller P.J."/>
            <person name="Scott M.A."/>
            <person name="Spackman E."/>
            <person name="Goraichik I."/>
            <person name="Dimitrov K.M."/>
            <person name="Suarez D.L."/>
            <person name="Swayne D.E."/>
        </authorList>
    </citation>
    <scope>NUCLEOTIDE SEQUENCE [LARGE SCALE GENOMIC DNA]</scope>
    <source>
        <strain evidence="2 3">VK13</strain>
    </source>
</reference>
<dbReference type="InterPro" id="IPR036291">
    <property type="entry name" value="NAD(P)-bd_dom_sf"/>
</dbReference>
<dbReference type="Proteomes" id="UP000192708">
    <property type="component" value="Unassembled WGS sequence"/>
</dbReference>
<dbReference type="Gene3D" id="3.40.50.720">
    <property type="entry name" value="NAD(P)-binding Rossmann-like Domain"/>
    <property type="match status" value="1"/>
</dbReference>
<dbReference type="Pfam" id="PF13561">
    <property type="entry name" value="adh_short_C2"/>
    <property type="match status" value="1"/>
</dbReference>
<dbReference type="SUPFAM" id="SSF51735">
    <property type="entry name" value="NAD(P)-binding Rossmann-fold domains"/>
    <property type="match status" value="1"/>
</dbReference>
<gene>
    <name evidence="2" type="ORF">SAMN06296008_11451</name>
</gene>
<name>A0A1W2BN19_9BURK</name>
<dbReference type="InterPro" id="IPR002347">
    <property type="entry name" value="SDR_fam"/>
</dbReference>
<dbReference type="EMBL" id="FWXJ01000014">
    <property type="protein sequence ID" value="SMC74375.1"/>
    <property type="molecule type" value="Genomic_DNA"/>
</dbReference>
<dbReference type="RefSeq" id="WP_084285218.1">
    <property type="nucleotide sequence ID" value="NZ_FWXJ01000014.1"/>
</dbReference>
<sequence>MTQQHFDPQQMFSMAGKSVLISGAGTLGAATAIGLAKGGARITLADNNPEALQKLADQIISMGGQAAIAPYWPDTEEHAMAMVAKAVESYGELNGMLITNGTNYVADIVDMPVDSWQKVMDANLRGPWLACQAAGRQMIKQGKGGSVVVLSSTRGKLGHPAGYTAYCTSKGAIDSLVKTLGCEWGKHGITINAVGPTVFRSPVSAWMYAEEGPGKVTREGMLSRIPLGRLGEPEDIVGSIYFLLSPASQFCTGQTFYADGGYTAG</sequence>
<accession>A0A1W2BN19</accession>
<evidence type="ECO:0000256" key="1">
    <source>
        <dbReference type="ARBA" id="ARBA00006484"/>
    </source>
</evidence>
<proteinExistence type="inferred from homology"/>
<dbReference type="AlphaFoldDB" id="A0A1W2BN19"/>
<keyword evidence="3" id="KW-1185">Reference proteome</keyword>
<evidence type="ECO:0000313" key="2">
    <source>
        <dbReference type="EMBL" id="SMC74375.1"/>
    </source>
</evidence>
<dbReference type="CDD" id="cd05233">
    <property type="entry name" value="SDR_c"/>
    <property type="match status" value="1"/>
</dbReference>
<protein>
    <submittedName>
        <fullName evidence="2">NAD(P)-dependent dehydrogenase, short-chain alcohol dehydrogenase family</fullName>
    </submittedName>
</protein>
<comment type="similarity">
    <text evidence="1">Belongs to the short-chain dehydrogenases/reductases (SDR) family.</text>
</comment>
<dbReference type="PRINTS" id="PR00081">
    <property type="entry name" value="GDHRDH"/>
</dbReference>
<organism evidence="2 3">
    <name type="scientific">Polynucleobacter kasalickyi</name>
    <dbReference type="NCBI Taxonomy" id="1938817"/>
    <lineage>
        <taxon>Bacteria</taxon>
        <taxon>Pseudomonadati</taxon>
        <taxon>Pseudomonadota</taxon>
        <taxon>Betaproteobacteria</taxon>
        <taxon>Burkholderiales</taxon>
        <taxon>Burkholderiaceae</taxon>
        <taxon>Polynucleobacter</taxon>
    </lineage>
</organism>
<dbReference type="PANTHER" id="PTHR42760">
    <property type="entry name" value="SHORT-CHAIN DEHYDROGENASES/REDUCTASES FAMILY MEMBER"/>
    <property type="match status" value="1"/>
</dbReference>
<dbReference type="STRING" id="1938817.SAMN06296008_11451"/>
<dbReference type="GO" id="GO:0016616">
    <property type="term" value="F:oxidoreductase activity, acting on the CH-OH group of donors, NAD or NADP as acceptor"/>
    <property type="evidence" value="ECO:0007669"/>
    <property type="project" value="TreeGrafter"/>
</dbReference>